<dbReference type="Pfam" id="PF09438">
    <property type="entry name" value="DUF2017"/>
    <property type="match status" value="1"/>
</dbReference>
<gene>
    <name evidence="1" type="ORF">EAX62_07010</name>
</gene>
<name>A0A3M0GBV0_9ACTN</name>
<dbReference type="InterPro" id="IPR018561">
    <property type="entry name" value="AosR"/>
</dbReference>
<evidence type="ECO:0000313" key="2">
    <source>
        <dbReference type="Proteomes" id="UP000275256"/>
    </source>
</evidence>
<organism evidence="1 2">
    <name type="scientific">Tessaracoccus antarcticus</name>
    <dbReference type="NCBI Taxonomy" id="2479848"/>
    <lineage>
        <taxon>Bacteria</taxon>
        <taxon>Bacillati</taxon>
        <taxon>Actinomycetota</taxon>
        <taxon>Actinomycetes</taxon>
        <taxon>Propionibacteriales</taxon>
        <taxon>Propionibacteriaceae</taxon>
        <taxon>Tessaracoccus</taxon>
    </lineage>
</organism>
<dbReference type="EMBL" id="REFW01000001">
    <property type="protein sequence ID" value="RMB62300.1"/>
    <property type="molecule type" value="Genomic_DNA"/>
</dbReference>
<dbReference type="RefSeq" id="WP_121900850.1">
    <property type="nucleotide sequence ID" value="NZ_REFW01000001.1"/>
</dbReference>
<proteinExistence type="predicted"/>
<comment type="caution">
    <text evidence="1">The sequence shown here is derived from an EMBL/GenBank/DDBJ whole genome shotgun (WGS) entry which is preliminary data.</text>
</comment>
<dbReference type="Proteomes" id="UP000275256">
    <property type="component" value="Unassembled WGS sequence"/>
</dbReference>
<protein>
    <submittedName>
        <fullName evidence="1">DUF2017 family protein</fullName>
    </submittedName>
</protein>
<sequence>MSDDDIVWEFDGGDGRTDVLMALVVQQLNALDSLLPEGEDEDDPMARLAAELSERPVELLDSNPALARLFPPALADAKEAEQFRRDAIGQQARARRTAGRTVLADCAVDDGVDDGMVAVRKDHVDAWVTTLAGLRAAWNVELTGSAERQVSVSRSNIRANPTAATICDWLGAVLEDALQAHMFQS</sequence>
<dbReference type="AlphaFoldDB" id="A0A3M0GBV0"/>
<reference evidence="1 2" key="1">
    <citation type="submission" date="2018-10" db="EMBL/GenBank/DDBJ databases">
        <title>Tessaracoccus antarcticuss sp. nov., isolated from sediment.</title>
        <authorList>
            <person name="Zhou L.Y."/>
            <person name="Du Z.J."/>
        </authorList>
    </citation>
    <scope>NUCLEOTIDE SEQUENCE [LARGE SCALE GENOMIC DNA]</scope>
    <source>
        <strain evidence="1 2">JDX10</strain>
    </source>
</reference>
<dbReference type="OrthoDB" id="3727441at2"/>
<accession>A0A3M0GBV0</accession>
<keyword evidence="2" id="KW-1185">Reference proteome</keyword>
<evidence type="ECO:0000313" key="1">
    <source>
        <dbReference type="EMBL" id="RMB62300.1"/>
    </source>
</evidence>